<dbReference type="InterPro" id="IPR001505">
    <property type="entry name" value="Copper_CuA"/>
</dbReference>
<feature type="transmembrane region" description="Helical" evidence="19">
    <location>
        <begin position="65"/>
        <end position="86"/>
    </location>
</feature>
<evidence type="ECO:0000256" key="5">
    <source>
        <dbReference type="ARBA" id="ARBA00012949"/>
    </source>
</evidence>
<evidence type="ECO:0000256" key="14">
    <source>
        <dbReference type="ARBA" id="ARBA00023008"/>
    </source>
</evidence>
<dbReference type="PRINTS" id="PR01166">
    <property type="entry name" value="CYCOXIDASEII"/>
</dbReference>
<keyword evidence="13 19" id="KW-1133">Transmembrane helix</keyword>
<reference evidence="21" key="1">
    <citation type="submission" date="2021-05" db="EMBL/GenBank/DDBJ databases">
        <title>the complete mitochondrial genome sequence of Crassicauda sp.</title>
        <authorList>
            <person name="Qiao y."/>
        </authorList>
    </citation>
    <scope>NUCLEOTIDE SEQUENCE</scope>
    <source>
        <strain evidence="21">Ningbo-2019</strain>
    </source>
</reference>
<comment type="cofactor">
    <cofactor evidence="1">
        <name>Cu cation</name>
        <dbReference type="ChEBI" id="CHEBI:23378"/>
    </cofactor>
</comment>
<dbReference type="Pfam" id="PF00116">
    <property type="entry name" value="COX2"/>
    <property type="match status" value="1"/>
</dbReference>
<comment type="subunit">
    <text evidence="4">Component of the cytochrome c oxidase (complex IV, CIV), a multisubunit enzyme composed of a catalytic core of 3 subunits and several supernumerary subunits. The complex exists as a monomer or a dimer and forms supercomplexes (SCs) in the inner mitochondrial membrane with ubiquinol-cytochrome c oxidoreductase (cytochrome b-c1 complex, complex III, CIII).</text>
</comment>
<keyword evidence="8" id="KW-0479">Metal-binding</keyword>
<dbReference type="InterPro" id="IPR036257">
    <property type="entry name" value="Cyt_c_oxidase_su2_TM_sf"/>
</dbReference>
<evidence type="ECO:0000256" key="6">
    <source>
        <dbReference type="ARBA" id="ARBA00022448"/>
    </source>
</evidence>
<gene>
    <name evidence="21" type="primary">cox2</name>
</gene>
<evidence type="ECO:0000313" key="21">
    <source>
        <dbReference type="EMBL" id="QXT44856.1"/>
    </source>
</evidence>
<feature type="transmembrane region" description="Helical" evidence="19">
    <location>
        <begin position="29"/>
        <end position="53"/>
    </location>
</feature>
<dbReference type="GO" id="GO:0042773">
    <property type="term" value="P:ATP synthesis coupled electron transport"/>
    <property type="evidence" value="ECO:0007669"/>
    <property type="project" value="TreeGrafter"/>
</dbReference>
<evidence type="ECO:0000259" key="20">
    <source>
        <dbReference type="PROSITE" id="PS50857"/>
    </source>
</evidence>
<keyword evidence="9" id="KW-0999">Mitochondrion inner membrane</keyword>
<evidence type="ECO:0000256" key="8">
    <source>
        <dbReference type="ARBA" id="ARBA00022723"/>
    </source>
</evidence>
<dbReference type="InterPro" id="IPR002429">
    <property type="entry name" value="CcO_II-like_C"/>
</dbReference>
<keyword evidence="16 19" id="KW-0472">Membrane</keyword>
<dbReference type="PROSITE" id="PS50857">
    <property type="entry name" value="COX2_CUA"/>
    <property type="match status" value="1"/>
</dbReference>
<dbReference type="InterPro" id="IPR034210">
    <property type="entry name" value="CcO_II_C"/>
</dbReference>
<comment type="similarity">
    <text evidence="3">Belongs to the cytochrome c oxidase subunit 2 family.</text>
</comment>
<keyword evidence="10" id="KW-0460">Magnesium</keyword>
<evidence type="ECO:0000256" key="7">
    <source>
        <dbReference type="ARBA" id="ARBA00022692"/>
    </source>
</evidence>
<evidence type="ECO:0000256" key="10">
    <source>
        <dbReference type="ARBA" id="ARBA00022842"/>
    </source>
</evidence>
<dbReference type="AlphaFoldDB" id="A0A8F6U5R9"/>
<accession>A0A8F6U5R9</accession>
<evidence type="ECO:0000256" key="4">
    <source>
        <dbReference type="ARBA" id="ARBA00011164"/>
    </source>
</evidence>
<comment type="catalytic activity">
    <reaction evidence="18">
        <text>4 Fe(II)-[cytochrome c] + O2 + 8 H(+)(in) = 4 Fe(III)-[cytochrome c] + 2 H2O + 4 H(+)(out)</text>
        <dbReference type="Rhea" id="RHEA:11436"/>
        <dbReference type="Rhea" id="RHEA-COMP:10350"/>
        <dbReference type="Rhea" id="RHEA-COMP:14399"/>
        <dbReference type="ChEBI" id="CHEBI:15377"/>
        <dbReference type="ChEBI" id="CHEBI:15378"/>
        <dbReference type="ChEBI" id="CHEBI:15379"/>
        <dbReference type="ChEBI" id="CHEBI:29033"/>
        <dbReference type="ChEBI" id="CHEBI:29034"/>
        <dbReference type="EC" id="7.1.1.9"/>
    </reaction>
    <physiologicalReaction direction="left-to-right" evidence="18">
        <dbReference type="Rhea" id="RHEA:11437"/>
    </physiologicalReaction>
</comment>
<evidence type="ECO:0000256" key="18">
    <source>
        <dbReference type="ARBA" id="ARBA00049512"/>
    </source>
</evidence>
<keyword evidence="6" id="KW-0813">Transport</keyword>
<keyword evidence="7 19" id="KW-0812">Transmembrane</keyword>
<evidence type="ECO:0000256" key="16">
    <source>
        <dbReference type="ARBA" id="ARBA00023136"/>
    </source>
</evidence>
<dbReference type="PANTHER" id="PTHR22888:SF9">
    <property type="entry name" value="CYTOCHROME C OXIDASE SUBUNIT 2"/>
    <property type="match status" value="1"/>
</dbReference>
<evidence type="ECO:0000256" key="17">
    <source>
        <dbReference type="ARBA" id="ARBA00031389"/>
    </source>
</evidence>
<keyword evidence="14" id="KW-0186">Copper</keyword>
<sequence>MFFGNYSFPLPSSKYSFCYHFVHDHYMHIIFFSIIFMFFVLTFLYFGGLTFKFNGKFNDGRLVELFIEFLVVNFLILVVGPGFWLIHHQAHMCGSPDLNVKVVGHQWYWSYEYSDLPGLVFDSFMKPSDELVHGDFRLLEVDNRCVLPFNLDIGFYCTSADVIHSFCVPKCSFKMDVFNGLLSSFTYYFPIPGVYYGQCSELCGSGHSFMPIVLEVNSLECWKVWALSYFD</sequence>
<dbReference type="EC" id="7.1.1.9" evidence="5"/>
<evidence type="ECO:0000256" key="3">
    <source>
        <dbReference type="ARBA" id="ARBA00007866"/>
    </source>
</evidence>
<dbReference type="Gene3D" id="1.10.287.90">
    <property type="match status" value="1"/>
</dbReference>
<comment type="subcellular location">
    <subcellularLocation>
        <location evidence="2">Mitochondrion inner membrane</location>
        <topology evidence="2">Multi-pass membrane protein</topology>
    </subcellularLocation>
</comment>
<proteinExistence type="inferred from homology"/>
<dbReference type="GO" id="GO:0005507">
    <property type="term" value="F:copper ion binding"/>
    <property type="evidence" value="ECO:0007669"/>
    <property type="project" value="InterPro"/>
</dbReference>
<dbReference type="GO" id="GO:0004129">
    <property type="term" value="F:cytochrome-c oxidase activity"/>
    <property type="evidence" value="ECO:0007669"/>
    <property type="project" value="UniProtKB-EC"/>
</dbReference>
<evidence type="ECO:0000256" key="2">
    <source>
        <dbReference type="ARBA" id="ARBA00004448"/>
    </source>
</evidence>
<dbReference type="InterPro" id="IPR008972">
    <property type="entry name" value="Cupredoxin"/>
</dbReference>
<organism evidence="21">
    <name type="scientific">Crassicauda sp. Ningbo-2019</name>
    <dbReference type="NCBI Taxonomy" id="2860933"/>
    <lineage>
        <taxon>Eukaryota</taxon>
        <taxon>Metazoa</taxon>
        <taxon>Ecdysozoa</taxon>
        <taxon>Nematoda</taxon>
        <taxon>Chromadorea</taxon>
        <taxon>Rhabditida</taxon>
        <taxon>Spirurina</taxon>
        <taxon>Spiruromorpha</taxon>
        <taxon>Habronematoidea</taxon>
        <taxon>Tetrameridae</taxon>
        <taxon>Crassicauda</taxon>
    </lineage>
</organism>
<keyword evidence="15 21" id="KW-0496">Mitochondrion</keyword>
<evidence type="ECO:0000256" key="9">
    <source>
        <dbReference type="ARBA" id="ARBA00022792"/>
    </source>
</evidence>
<evidence type="ECO:0000256" key="15">
    <source>
        <dbReference type="ARBA" id="ARBA00023128"/>
    </source>
</evidence>
<dbReference type="PANTHER" id="PTHR22888">
    <property type="entry name" value="CYTOCHROME C OXIDASE, SUBUNIT II"/>
    <property type="match status" value="1"/>
</dbReference>
<dbReference type="CDD" id="cd13912">
    <property type="entry name" value="CcO_II_C"/>
    <property type="match status" value="1"/>
</dbReference>
<evidence type="ECO:0000256" key="1">
    <source>
        <dbReference type="ARBA" id="ARBA00001935"/>
    </source>
</evidence>
<dbReference type="SUPFAM" id="SSF49503">
    <property type="entry name" value="Cupredoxins"/>
    <property type="match status" value="1"/>
</dbReference>
<dbReference type="PROSITE" id="PS00078">
    <property type="entry name" value="COX2"/>
    <property type="match status" value="1"/>
</dbReference>
<evidence type="ECO:0000256" key="13">
    <source>
        <dbReference type="ARBA" id="ARBA00022989"/>
    </source>
</evidence>
<dbReference type="Gene3D" id="2.60.40.420">
    <property type="entry name" value="Cupredoxins - blue copper proteins"/>
    <property type="match status" value="1"/>
</dbReference>
<keyword evidence="12" id="KW-0249">Electron transport</keyword>
<dbReference type="GO" id="GO:0005743">
    <property type="term" value="C:mitochondrial inner membrane"/>
    <property type="evidence" value="ECO:0007669"/>
    <property type="project" value="UniProtKB-SubCell"/>
</dbReference>
<evidence type="ECO:0000256" key="12">
    <source>
        <dbReference type="ARBA" id="ARBA00022982"/>
    </source>
</evidence>
<evidence type="ECO:0000256" key="19">
    <source>
        <dbReference type="SAM" id="Phobius"/>
    </source>
</evidence>
<protein>
    <recommendedName>
        <fullName evidence="5">cytochrome-c oxidase</fullName>
        <ecNumber evidence="5">7.1.1.9</ecNumber>
    </recommendedName>
    <alternativeName>
        <fullName evidence="17">Cytochrome c oxidase polypeptide II</fullName>
    </alternativeName>
</protein>
<feature type="domain" description="Cytochrome oxidase subunit II copper A binding" evidence="20">
    <location>
        <begin position="95"/>
        <end position="228"/>
    </location>
</feature>
<keyword evidence="11" id="KW-1278">Translocase</keyword>
<dbReference type="InterPro" id="IPR045187">
    <property type="entry name" value="CcO_II"/>
</dbReference>
<dbReference type="EMBL" id="MZ222136">
    <property type="protein sequence ID" value="QXT44856.1"/>
    <property type="molecule type" value="Genomic_DNA"/>
</dbReference>
<evidence type="ECO:0000256" key="11">
    <source>
        <dbReference type="ARBA" id="ARBA00022967"/>
    </source>
</evidence>
<geneLocation type="mitochondrion" evidence="21"/>
<name>A0A8F6U5R9_9BILA</name>